<comment type="similarity">
    <text evidence="2 6">Belongs to the peroxisomal membrane protein PXMP2/4 family.</text>
</comment>
<evidence type="ECO:0000256" key="2">
    <source>
        <dbReference type="ARBA" id="ARBA00006824"/>
    </source>
</evidence>
<accession>A0A078BB47</accession>
<evidence type="ECO:0000256" key="1">
    <source>
        <dbReference type="ARBA" id="ARBA00004141"/>
    </source>
</evidence>
<evidence type="ECO:0000256" key="3">
    <source>
        <dbReference type="ARBA" id="ARBA00022692"/>
    </source>
</evidence>
<dbReference type="Pfam" id="PF04117">
    <property type="entry name" value="Mpv17_PMP22"/>
    <property type="match status" value="1"/>
</dbReference>
<dbReference type="InParanoid" id="A0A078BB47"/>
<feature type="transmembrane region" description="Helical" evidence="6">
    <location>
        <begin position="163"/>
        <end position="181"/>
    </location>
</feature>
<keyword evidence="5 6" id="KW-0472">Membrane</keyword>
<dbReference type="OMA" id="RTLMMCT"/>
<feature type="transmembrane region" description="Helical" evidence="6">
    <location>
        <begin position="123"/>
        <end position="143"/>
    </location>
</feature>
<feature type="transmembrane region" description="Helical" evidence="6">
    <location>
        <begin position="225"/>
        <end position="242"/>
    </location>
</feature>
<feature type="transmembrane region" description="Helical" evidence="6">
    <location>
        <begin position="38"/>
        <end position="56"/>
    </location>
</feature>
<dbReference type="Proteomes" id="UP000039865">
    <property type="component" value="Unassembled WGS sequence"/>
</dbReference>
<dbReference type="GO" id="GO:0016020">
    <property type="term" value="C:membrane"/>
    <property type="evidence" value="ECO:0007669"/>
    <property type="project" value="UniProtKB-SubCell"/>
</dbReference>
<keyword evidence="4 6" id="KW-1133">Transmembrane helix</keyword>
<feature type="transmembrane region" description="Helical" evidence="6">
    <location>
        <begin position="202"/>
        <end position="219"/>
    </location>
</feature>
<comment type="subcellular location">
    <subcellularLocation>
        <location evidence="1">Membrane</location>
        <topology evidence="1">Multi-pass membrane protein</topology>
    </subcellularLocation>
</comment>
<dbReference type="EMBL" id="CCKQ01019757">
    <property type="protein sequence ID" value="CDW91795.1"/>
    <property type="molecule type" value="Genomic_DNA"/>
</dbReference>
<evidence type="ECO:0000313" key="8">
    <source>
        <dbReference type="Proteomes" id="UP000039865"/>
    </source>
</evidence>
<dbReference type="GO" id="GO:0005737">
    <property type="term" value="C:cytoplasm"/>
    <property type="evidence" value="ECO:0007669"/>
    <property type="project" value="TreeGrafter"/>
</dbReference>
<organism evidence="7 8">
    <name type="scientific">Stylonychia lemnae</name>
    <name type="common">Ciliate</name>
    <dbReference type="NCBI Taxonomy" id="5949"/>
    <lineage>
        <taxon>Eukaryota</taxon>
        <taxon>Sar</taxon>
        <taxon>Alveolata</taxon>
        <taxon>Ciliophora</taxon>
        <taxon>Intramacronucleata</taxon>
        <taxon>Spirotrichea</taxon>
        <taxon>Stichotrichia</taxon>
        <taxon>Sporadotrichida</taxon>
        <taxon>Oxytrichidae</taxon>
        <taxon>Stylonychinae</taxon>
        <taxon>Stylonychia</taxon>
    </lineage>
</organism>
<reference evidence="7 8" key="1">
    <citation type="submission" date="2014-06" db="EMBL/GenBank/DDBJ databases">
        <authorList>
            <person name="Swart Estienne"/>
        </authorList>
    </citation>
    <scope>NUCLEOTIDE SEQUENCE [LARGE SCALE GENOMIC DNA]</scope>
    <source>
        <strain evidence="7 8">130c</strain>
    </source>
</reference>
<name>A0A078BB47_STYLE</name>
<evidence type="ECO:0000256" key="5">
    <source>
        <dbReference type="ARBA" id="ARBA00023136"/>
    </source>
</evidence>
<dbReference type="PANTHER" id="PTHR11266">
    <property type="entry name" value="PEROXISOMAL MEMBRANE PROTEIN 2, PXMP2 MPV17"/>
    <property type="match status" value="1"/>
</dbReference>
<keyword evidence="8" id="KW-1185">Reference proteome</keyword>
<gene>
    <name evidence="7" type="primary">Contig4145.g4430</name>
    <name evidence="7" type="ORF">STYLEM_20956</name>
</gene>
<dbReference type="InterPro" id="IPR007248">
    <property type="entry name" value="Mpv17_PMP22"/>
</dbReference>
<dbReference type="AlphaFoldDB" id="A0A078BB47"/>
<feature type="transmembrane region" description="Helical" evidence="6">
    <location>
        <begin position="84"/>
        <end position="102"/>
    </location>
</feature>
<sequence length="266" mass="30414">MVTSSLIAGFGDSLCQGMELYISKDQNKKFNFKRTRTFLIMGGLYVAPILHLHYSYVLPYFVPNIWEIISISERYNYHLSTRPLVTKMITSGAIGAFGDLLCQTFENRTKKEKSYNLQRTKSFFLTGTFFIAPLLHLSYSIVLPRLVPELTTVGAIKKLALDQLVFAPVVVTMFYPVINFIEGKPFQQSIEDLKNKFIPTMITNYKIWPLANFINFTFIPIQYQVLWANMISLLFNACLSFIHNNKSIANQSNTKEQSKALGNNSD</sequence>
<proteinExistence type="inferred from homology"/>
<evidence type="ECO:0000256" key="6">
    <source>
        <dbReference type="RuleBase" id="RU363053"/>
    </source>
</evidence>
<protein>
    <submittedName>
        <fullName evidence="7">Mpv17 pmp22 family protein</fullName>
    </submittedName>
</protein>
<dbReference type="OrthoDB" id="310747at2759"/>
<evidence type="ECO:0000256" key="4">
    <source>
        <dbReference type="ARBA" id="ARBA00022989"/>
    </source>
</evidence>
<evidence type="ECO:0000313" key="7">
    <source>
        <dbReference type="EMBL" id="CDW91795.1"/>
    </source>
</evidence>
<dbReference type="PANTHER" id="PTHR11266:SF17">
    <property type="entry name" value="PROTEIN MPV17"/>
    <property type="match status" value="1"/>
</dbReference>
<keyword evidence="3 6" id="KW-0812">Transmembrane</keyword>